<gene>
    <name evidence="1" type="ORF">HK099_006166</name>
</gene>
<proteinExistence type="predicted"/>
<evidence type="ECO:0000313" key="2">
    <source>
        <dbReference type="Proteomes" id="UP001211065"/>
    </source>
</evidence>
<dbReference type="Proteomes" id="UP001211065">
    <property type="component" value="Unassembled WGS sequence"/>
</dbReference>
<keyword evidence="2" id="KW-1185">Reference proteome</keyword>
<protein>
    <submittedName>
        <fullName evidence="1">Uncharacterized protein</fullName>
    </submittedName>
</protein>
<accession>A0AAD5TY83</accession>
<name>A0AAD5TY83_9FUNG</name>
<comment type="caution">
    <text evidence="1">The sequence shown here is derived from an EMBL/GenBank/DDBJ whole genome shotgun (WGS) entry which is preliminary data.</text>
</comment>
<feature type="non-terminal residue" evidence="1">
    <location>
        <position position="451"/>
    </location>
</feature>
<dbReference type="AlphaFoldDB" id="A0AAD5TY83"/>
<evidence type="ECO:0000313" key="1">
    <source>
        <dbReference type="EMBL" id="KAJ3215865.1"/>
    </source>
</evidence>
<sequence length="451" mass="52561">MELGQLDILNEKFLIATADEEDNLAMKYLNHVQSLLEKEVVKPDSIVEKITQNLKENNQMLQIIGWSIVKLFINRTMYDGVSTFFQLVTLNSNFKELSLFSAEFINESVIAAVDLDFRIDEFIDKLSFDYIEYSRILVLTTVKIETNKFSLHFDHILETLNKGFEISSKINFEKFGKLTVVPKVNENPKLMKKDDEIVKVSKDVIKNRAFMIQSMYMIHELGIDILQLLDDDFNRNDELPNVGITVFLSVLFAYLNSPSKKRFKNSKKVKFSHILQSTTNHIFWKSEEEEENNDSQFFSLLIDFKILFFKIFENRIEALFKLGIENDNEYLIDIGLSAVEYFMNRIGENDIDQDLIIKYDTKKILNELICYTGLIKSSLQREKLFLLIQKFFFGFKSNCFEVILKDLIFSGFEYNSNEAQLEINSSHLAIFNVVGISLLKEVCVKEFAKIE</sequence>
<dbReference type="EMBL" id="JADGJW010000515">
    <property type="protein sequence ID" value="KAJ3215865.1"/>
    <property type="molecule type" value="Genomic_DNA"/>
</dbReference>
<reference evidence="1" key="1">
    <citation type="submission" date="2020-05" db="EMBL/GenBank/DDBJ databases">
        <title>Phylogenomic resolution of chytrid fungi.</title>
        <authorList>
            <person name="Stajich J.E."/>
            <person name="Amses K."/>
            <person name="Simmons R."/>
            <person name="Seto K."/>
            <person name="Myers J."/>
            <person name="Bonds A."/>
            <person name="Quandt C.A."/>
            <person name="Barry K."/>
            <person name="Liu P."/>
            <person name="Grigoriev I."/>
            <person name="Longcore J.E."/>
            <person name="James T.Y."/>
        </authorList>
    </citation>
    <scope>NUCLEOTIDE SEQUENCE</scope>
    <source>
        <strain evidence="1">JEL0476</strain>
    </source>
</reference>
<organism evidence="1 2">
    <name type="scientific">Clydaea vesicula</name>
    <dbReference type="NCBI Taxonomy" id="447962"/>
    <lineage>
        <taxon>Eukaryota</taxon>
        <taxon>Fungi</taxon>
        <taxon>Fungi incertae sedis</taxon>
        <taxon>Chytridiomycota</taxon>
        <taxon>Chytridiomycota incertae sedis</taxon>
        <taxon>Chytridiomycetes</taxon>
        <taxon>Lobulomycetales</taxon>
        <taxon>Lobulomycetaceae</taxon>
        <taxon>Clydaea</taxon>
    </lineage>
</organism>